<evidence type="ECO:0000259" key="17">
    <source>
        <dbReference type="Pfam" id="PF02563"/>
    </source>
</evidence>
<evidence type="ECO:0000256" key="5">
    <source>
        <dbReference type="ARBA" id="ARBA00022597"/>
    </source>
</evidence>
<feature type="chain" id="PRO_5009110992" description="Sugar transporter" evidence="16">
    <location>
        <begin position="21"/>
        <end position="259"/>
    </location>
</feature>
<dbReference type="Proteomes" id="UP000176050">
    <property type="component" value="Chromosome"/>
</dbReference>
<evidence type="ECO:0000259" key="18">
    <source>
        <dbReference type="Pfam" id="PF22461"/>
    </source>
</evidence>
<evidence type="ECO:0000256" key="4">
    <source>
        <dbReference type="ARBA" id="ARBA00022452"/>
    </source>
</evidence>
<evidence type="ECO:0008006" key="21">
    <source>
        <dbReference type="Google" id="ProtNLM"/>
    </source>
</evidence>
<sequence>MNKFLIYILLIASLSSCLSAKKTTYFQGNPVAKSELYKFNNEPYKLQVNDVLSISIKAENPELVALFETSENTNSSSTSGAGLYFDGYTIDRHGNIRIPYIGEINVLGYTEKEVREKIEDELKEFIKNPETIFVNVKLSGIQFVVMGEVGSPGTKSLLQNQVTIIEAIANAGEINAFGDRKNISILRKSLSGVERYNIDMTDISVFDSEHFYIQPNDVIYIGALPEKKWGLGTTGFQTFTTIASILSVLVSSVLLVKNL</sequence>
<dbReference type="RefSeq" id="WP_070238127.1">
    <property type="nucleotide sequence ID" value="NZ_CP017478.1"/>
</dbReference>
<dbReference type="Gene3D" id="3.30.1950.10">
    <property type="entry name" value="wza like domain"/>
    <property type="match status" value="1"/>
</dbReference>
<keyword evidence="15" id="KW-1133">Transmembrane helix</keyword>
<feature type="signal peptide" evidence="16">
    <location>
        <begin position="1"/>
        <end position="20"/>
    </location>
</feature>
<dbReference type="GO" id="GO:0006811">
    <property type="term" value="P:monoatomic ion transport"/>
    <property type="evidence" value="ECO:0007669"/>
    <property type="project" value="UniProtKB-KW"/>
</dbReference>
<evidence type="ECO:0000313" key="19">
    <source>
        <dbReference type="EMBL" id="AOW21968.1"/>
    </source>
</evidence>
<dbReference type="EMBL" id="CP017478">
    <property type="protein sequence ID" value="AOW21968.1"/>
    <property type="molecule type" value="Genomic_DNA"/>
</dbReference>
<evidence type="ECO:0000256" key="1">
    <source>
        <dbReference type="ARBA" id="ARBA00004571"/>
    </source>
</evidence>
<keyword evidence="7 16" id="KW-0732">Signal</keyword>
<keyword evidence="3" id="KW-0813">Transport</keyword>
<dbReference type="Pfam" id="PF22461">
    <property type="entry name" value="SLBB_2"/>
    <property type="match status" value="1"/>
</dbReference>
<feature type="domain" description="SLBB" evidence="18">
    <location>
        <begin position="143"/>
        <end position="221"/>
    </location>
</feature>
<protein>
    <recommendedName>
        <fullName evidence="21">Sugar transporter</fullName>
    </recommendedName>
</protein>
<comment type="similarity">
    <text evidence="2">Belongs to the BexD/CtrA/VexA family.</text>
</comment>
<evidence type="ECO:0000256" key="3">
    <source>
        <dbReference type="ARBA" id="ARBA00022448"/>
    </source>
</evidence>
<dbReference type="PANTHER" id="PTHR33619">
    <property type="entry name" value="POLYSACCHARIDE EXPORT PROTEIN GFCE-RELATED"/>
    <property type="match status" value="1"/>
</dbReference>
<keyword evidence="5" id="KW-0762">Sugar transport</keyword>
<keyword evidence="20" id="KW-1185">Reference proteome</keyword>
<evidence type="ECO:0000256" key="6">
    <source>
        <dbReference type="ARBA" id="ARBA00022692"/>
    </source>
</evidence>
<proteinExistence type="inferred from homology"/>
<comment type="subcellular location">
    <subcellularLocation>
        <location evidence="1">Cell outer membrane</location>
        <topology evidence="1">Multi-pass membrane protein</topology>
    </subcellularLocation>
</comment>
<evidence type="ECO:0000313" key="20">
    <source>
        <dbReference type="Proteomes" id="UP000176050"/>
    </source>
</evidence>
<dbReference type="Pfam" id="PF02563">
    <property type="entry name" value="Poly_export"/>
    <property type="match status" value="1"/>
</dbReference>
<evidence type="ECO:0000256" key="14">
    <source>
        <dbReference type="ARBA" id="ARBA00023288"/>
    </source>
</evidence>
<evidence type="ECO:0000256" key="8">
    <source>
        <dbReference type="ARBA" id="ARBA00023047"/>
    </source>
</evidence>
<keyword evidence="14" id="KW-0449">Lipoprotein</keyword>
<keyword evidence="6 15" id="KW-0812">Transmembrane</keyword>
<evidence type="ECO:0000256" key="13">
    <source>
        <dbReference type="ARBA" id="ARBA00023237"/>
    </source>
</evidence>
<dbReference type="KEGG" id="lul:LPB138_01530"/>
<dbReference type="GO" id="GO:0009279">
    <property type="term" value="C:cell outer membrane"/>
    <property type="evidence" value="ECO:0007669"/>
    <property type="project" value="UniProtKB-SubCell"/>
</dbReference>
<feature type="transmembrane region" description="Helical" evidence="15">
    <location>
        <begin position="236"/>
        <end position="256"/>
    </location>
</feature>
<dbReference type="PANTHER" id="PTHR33619:SF3">
    <property type="entry name" value="POLYSACCHARIDE EXPORT PROTEIN GFCE-RELATED"/>
    <property type="match status" value="1"/>
</dbReference>
<dbReference type="PROSITE" id="PS51257">
    <property type="entry name" value="PROKAR_LIPOPROTEIN"/>
    <property type="match status" value="1"/>
</dbReference>
<keyword evidence="12" id="KW-0564">Palmitate</keyword>
<dbReference type="InterPro" id="IPR054765">
    <property type="entry name" value="SLBB_dom"/>
</dbReference>
<dbReference type="STRING" id="1850246.LPB138_01530"/>
<evidence type="ECO:0000256" key="2">
    <source>
        <dbReference type="ARBA" id="ARBA00009450"/>
    </source>
</evidence>
<evidence type="ECO:0000256" key="11">
    <source>
        <dbReference type="ARBA" id="ARBA00023136"/>
    </source>
</evidence>
<evidence type="ECO:0000256" key="12">
    <source>
        <dbReference type="ARBA" id="ARBA00023139"/>
    </source>
</evidence>
<keyword evidence="9" id="KW-0406">Ion transport</keyword>
<reference evidence="19 20" key="1">
    <citation type="submission" date="2016-10" db="EMBL/GenBank/DDBJ databases">
        <title>Lutibacter sp. LPB0138, isolated from marine gastropod.</title>
        <authorList>
            <person name="Kim E."/>
            <person name="Yi H."/>
        </authorList>
    </citation>
    <scope>NUCLEOTIDE SEQUENCE [LARGE SCALE GENOMIC DNA]</scope>
    <source>
        <strain evidence="19 20">LPB0138</strain>
    </source>
</reference>
<evidence type="ECO:0000256" key="7">
    <source>
        <dbReference type="ARBA" id="ARBA00022729"/>
    </source>
</evidence>
<dbReference type="GO" id="GO:0046930">
    <property type="term" value="C:pore complex"/>
    <property type="evidence" value="ECO:0007669"/>
    <property type="project" value="UniProtKB-KW"/>
</dbReference>
<evidence type="ECO:0000256" key="16">
    <source>
        <dbReference type="SAM" id="SignalP"/>
    </source>
</evidence>
<evidence type="ECO:0000256" key="9">
    <source>
        <dbReference type="ARBA" id="ARBA00023065"/>
    </source>
</evidence>
<name>A0A1D8PBN0_9FLAO</name>
<feature type="domain" description="Polysaccharide export protein N-terminal" evidence="17">
    <location>
        <begin position="41"/>
        <end position="130"/>
    </location>
</feature>
<evidence type="ECO:0000256" key="15">
    <source>
        <dbReference type="SAM" id="Phobius"/>
    </source>
</evidence>
<dbReference type="GO" id="GO:0015159">
    <property type="term" value="F:polysaccharide transmembrane transporter activity"/>
    <property type="evidence" value="ECO:0007669"/>
    <property type="project" value="InterPro"/>
</dbReference>
<keyword evidence="11 15" id="KW-0472">Membrane</keyword>
<dbReference type="GO" id="GO:0015288">
    <property type="term" value="F:porin activity"/>
    <property type="evidence" value="ECO:0007669"/>
    <property type="project" value="UniProtKB-KW"/>
</dbReference>
<keyword evidence="8" id="KW-0625">Polysaccharide transport</keyword>
<keyword evidence="10" id="KW-0626">Porin</keyword>
<dbReference type="AlphaFoldDB" id="A0A1D8PBN0"/>
<organism evidence="19 20">
    <name type="scientific">Urechidicola croceus</name>
    <dbReference type="NCBI Taxonomy" id="1850246"/>
    <lineage>
        <taxon>Bacteria</taxon>
        <taxon>Pseudomonadati</taxon>
        <taxon>Bacteroidota</taxon>
        <taxon>Flavobacteriia</taxon>
        <taxon>Flavobacteriales</taxon>
        <taxon>Flavobacteriaceae</taxon>
        <taxon>Urechidicola</taxon>
    </lineage>
</organism>
<dbReference type="InterPro" id="IPR049712">
    <property type="entry name" value="Poly_export"/>
</dbReference>
<evidence type="ECO:0000256" key="10">
    <source>
        <dbReference type="ARBA" id="ARBA00023114"/>
    </source>
</evidence>
<keyword evidence="4" id="KW-1134">Transmembrane beta strand</keyword>
<keyword evidence="13" id="KW-0998">Cell outer membrane</keyword>
<accession>A0A1D8PBN0</accession>
<gene>
    <name evidence="19" type="ORF">LPB138_01530</name>
</gene>
<dbReference type="InterPro" id="IPR003715">
    <property type="entry name" value="Poly_export_N"/>
</dbReference>